<dbReference type="EMBL" id="BGZK01000179">
    <property type="protein sequence ID" value="GBP26342.1"/>
    <property type="molecule type" value="Genomic_DNA"/>
</dbReference>
<protein>
    <submittedName>
        <fullName evidence="1">Uncharacterized protein</fullName>
    </submittedName>
</protein>
<comment type="caution">
    <text evidence="1">The sequence shown here is derived from an EMBL/GenBank/DDBJ whole genome shotgun (WGS) entry which is preliminary data.</text>
</comment>
<evidence type="ECO:0000313" key="2">
    <source>
        <dbReference type="Proteomes" id="UP000299102"/>
    </source>
</evidence>
<gene>
    <name evidence="1" type="ORF">EVAR_95513_1</name>
</gene>
<dbReference type="AlphaFoldDB" id="A0A4C1UK41"/>
<accession>A0A4C1UK41</accession>
<dbReference type="Proteomes" id="UP000299102">
    <property type="component" value="Unassembled WGS sequence"/>
</dbReference>
<proteinExistence type="predicted"/>
<name>A0A4C1UK41_EUMVA</name>
<sequence length="123" mass="13484">MRMERSILRPSIAPWSATLPPVPGVSASVARYAVPMSSTCTRVPFEPRSVVSGSARVRVCRAAKPARRQLNHGRPSCELPAQLPSACRARTVLRQGALSSFHTPMPIAILVISRVLRARNFFH</sequence>
<reference evidence="1 2" key="1">
    <citation type="journal article" date="2019" name="Commun. Biol.">
        <title>The bagworm genome reveals a unique fibroin gene that provides high tensile strength.</title>
        <authorList>
            <person name="Kono N."/>
            <person name="Nakamura H."/>
            <person name="Ohtoshi R."/>
            <person name="Tomita M."/>
            <person name="Numata K."/>
            <person name="Arakawa K."/>
        </authorList>
    </citation>
    <scope>NUCLEOTIDE SEQUENCE [LARGE SCALE GENOMIC DNA]</scope>
</reference>
<keyword evidence="2" id="KW-1185">Reference proteome</keyword>
<organism evidence="1 2">
    <name type="scientific">Eumeta variegata</name>
    <name type="common">Bagworm moth</name>
    <name type="synonym">Eumeta japonica</name>
    <dbReference type="NCBI Taxonomy" id="151549"/>
    <lineage>
        <taxon>Eukaryota</taxon>
        <taxon>Metazoa</taxon>
        <taxon>Ecdysozoa</taxon>
        <taxon>Arthropoda</taxon>
        <taxon>Hexapoda</taxon>
        <taxon>Insecta</taxon>
        <taxon>Pterygota</taxon>
        <taxon>Neoptera</taxon>
        <taxon>Endopterygota</taxon>
        <taxon>Lepidoptera</taxon>
        <taxon>Glossata</taxon>
        <taxon>Ditrysia</taxon>
        <taxon>Tineoidea</taxon>
        <taxon>Psychidae</taxon>
        <taxon>Oiketicinae</taxon>
        <taxon>Eumeta</taxon>
    </lineage>
</organism>
<evidence type="ECO:0000313" key="1">
    <source>
        <dbReference type="EMBL" id="GBP26342.1"/>
    </source>
</evidence>